<evidence type="ECO:0000313" key="2">
    <source>
        <dbReference type="Proteomes" id="UP000004508"/>
    </source>
</evidence>
<comment type="caution">
    <text evidence="1">The sequence shown here is derived from an EMBL/GenBank/DDBJ whole genome shotgun (WGS) entry which is preliminary data.</text>
</comment>
<dbReference type="EMBL" id="ADVG01000001">
    <property type="protein sequence ID" value="EFH88808.1"/>
    <property type="molecule type" value="Genomic_DNA"/>
</dbReference>
<dbReference type="Proteomes" id="UP000004508">
    <property type="component" value="Unassembled WGS sequence"/>
</dbReference>
<dbReference type="InParanoid" id="D6TGA6"/>
<accession>D6TGA6</accession>
<dbReference type="AlphaFoldDB" id="D6TGA6"/>
<protein>
    <submittedName>
        <fullName evidence="1">Uncharacterized protein</fullName>
    </submittedName>
</protein>
<organism evidence="1 2">
    <name type="scientific">Ktedonobacter racemifer DSM 44963</name>
    <dbReference type="NCBI Taxonomy" id="485913"/>
    <lineage>
        <taxon>Bacteria</taxon>
        <taxon>Bacillati</taxon>
        <taxon>Chloroflexota</taxon>
        <taxon>Ktedonobacteria</taxon>
        <taxon>Ktedonobacterales</taxon>
        <taxon>Ktedonobacteraceae</taxon>
        <taxon>Ktedonobacter</taxon>
    </lineage>
</organism>
<gene>
    <name evidence="1" type="ORF">Krac_10308</name>
</gene>
<proteinExistence type="predicted"/>
<name>D6TGA6_KTERA</name>
<dbReference type="STRING" id="485913.Krac_10308"/>
<sequence length="73" mass="8500">MEPVARSPEKMPVNVYQFAANKLDFPVTQEDVEGVLQRKLSQELRALPFEEFVDEYGDEVFQDIRRVNLQGEL</sequence>
<evidence type="ECO:0000313" key="1">
    <source>
        <dbReference type="EMBL" id="EFH88808.1"/>
    </source>
</evidence>
<keyword evidence="2" id="KW-1185">Reference proteome</keyword>
<reference evidence="1 2" key="1">
    <citation type="journal article" date="2011" name="Stand. Genomic Sci.">
        <title>Non-contiguous finished genome sequence and contextual data of the filamentous soil bacterium Ktedonobacter racemifer type strain (SOSP1-21).</title>
        <authorList>
            <person name="Chang Y.J."/>
            <person name="Land M."/>
            <person name="Hauser L."/>
            <person name="Chertkov O."/>
            <person name="Del Rio T.G."/>
            <person name="Nolan M."/>
            <person name="Copeland A."/>
            <person name="Tice H."/>
            <person name="Cheng J.F."/>
            <person name="Lucas S."/>
            <person name="Han C."/>
            <person name="Goodwin L."/>
            <person name="Pitluck S."/>
            <person name="Ivanova N."/>
            <person name="Ovchinikova G."/>
            <person name="Pati A."/>
            <person name="Chen A."/>
            <person name="Palaniappan K."/>
            <person name="Mavromatis K."/>
            <person name="Liolios K."/>
            <person name="Brettin T."/>
            <person name="Fiebig A."/>
            <person name="Rohde M."/>
            <person name="Abt B."/>
            <person name="Goker M."/>
            <person name="Detter J.C."/>
            <person name="Woyke T."/>
            <person name="Bristow J."/>
            <person name="Eisen J.A."/>
            <person name="Markowitz V."/>
            <person name="Hugenholtz P."/>
            <person name="Kyrpides N.C."/>
            <person name="Klenk H.P."/>
            <person name="Lapidus A."/>
        </authorList>
    </citation>
    <scope>NUCLEOTIDE SEQUENCE [LARGE SCALE GENOMIC DNA]</scope>
    <source>
        <strain evidence="2">DSM 44963</strain>
    </source>
</reference>